<dbReference type="InterPro" id="IPR001810">
    <property type="entry name" value="F-box_dom"/>
</dbReference>
<reference evidence="2" key="1">
    <citation type="submission" date="2021-01" db="EMBL/GenBank/DDBJ databases">
        <authorList>
            <person name="Corre E."/>
            <person name="Pelletier E."/>
            <person name="Niang G."/>
            <person name="Scheremetjew M."/>
            <person name="Finn R."/>
            <person name="Kale V."/>
            <person name="Holt S."/>
            <person name="Cochrane G."/>
            <person name="Meng A."/>
            <person name="Brown T."/>
            <person name="Cohen L."/>
        </authorList>
    </citation>
    <scope>NUCLEOTIDE SEQUENCE</scope>
    <source>
        <strain evidence="2">GSBS06</strain>
    </source>
</reference>
<dbReference type="SUPFAM" id="SSF81383">
    <property type="entry name" value="F-box domain"/>
    <property type="match status" value="1"/>
</dbReference>
<organism evidence="2">
    <name type="scientific">Aplanochytrium stocchinoi</name>
    <dbReference type="NCBI Taxonomy" id="215587"/>
    <lineage>
        <taxon>Eukaryota</taxon>
        <taxon>Sar</taxon>
        <taxon>Stramenopiles</taxon>
        <taxon>Bigyra</taxon>
        <taxon>Labyrinthulomycetes</taxon>
        <taxon>Thraustochytrida</taxon>
        <taxon>Thraustochytriidae</taxon>
        <taxon>Aplanochytrium</taxon>
    </lineage>
</organism>
<dbReference type="Gene3D" id="1.20.1280.50">
    <property type="match status" value="1"/>
</dbReference>
<dbReference type="EMBL" id="HBIN01019111">
    <property type="protein sequence ID" value="CAE0444525.1"/>
    <property type="molecule type" value="Transcribed_RNA"/>
</dbReference>
<proteinExistence type="predicted"/>
<evidence type="ECO:0000313" key="2">
    <source>
        <dbReference type="EMBL" id="CAE0444525.1"/>
    </source>
</evidence>
<protein>
    <recommendedName>
        <fullName evidence="1">F-box domain-containing protein</fullName>
    </recommendedName>
</protein>
<feature type="domain" description="F-box" evidence="1">
    <location>
        <begin position="127"/>
        <end position="173"/>
    </location>
</feature>
<gene>
    <name evidence="2" type="ORF">ASTO00021_LOCUS14578</name>
</gene>
<name>A0A7S3V0X5_9STRA</name>
<accession>A0A7S3V0X5</accession>
<evidence type="ECO:0000259" key="1">
    <source>
        <dbReference type="PROSITE" id="PS50181"/>
    </source>
</evidence>
<sequence length="238" mass="27365">MDSEKLAIQQKRSECKSLELRLLRQVNDAILSNNFSAVNDVSFLGHEYSASGFYGPTMYNDDSGATFNMRIVRVGTGILTFYVQESKPKDRGDAIRVATISSNSTHANIKKTVNENLMWNIRGGSEKVSFARLPHEAYVKILEYLDVKSICKTFIIHRFGNSFSSNDEIWTFLALRDFKIKSKNTAAENQNNGAKMKIVYLQEYKARQLQEIQQRQARSTRLEFLDMLEFGRLYNQFN</sequence>
<dbReference type="InterPro" id="IPR036047">
    <property type="entry name" value="F-box-like_dom_sf"/>
</dbReference>
<dbReference type="AlphaFoldDB" id="A0A7S3V0X5"/>
<dbReference type="PROSITE" id="PS50181">
    <property type="entry name" value="FBOX"/>
    <property type="match status" value="1"/>
</dbReference>